<name>A0A8J2PQI5_9HEXA</name>
<accession>A0A8J2PQI5</accession>
<dbReference type="EMBL" id="CAJVCH010530415">
    <property type="protein sequence ID" value="CAG7823736.1"/>
    <property type="molecule type" value="Genomic_DNA"/>
</dbReference>
<dbReference type="Proteomes" id="UP000708208">
    <property type="component" value="Unassembled WGS sequence"/>
</dbReference>
<proteinExistence type="predicted"/>
<evidence type="ECO:0000313" key="1">
    <source>
        <dbReference type="EMBL" id="CAG7823736.1"/>
    </source>
</evidence>
<keyword evidence="2" id="KW-1185">Reference proteome</keyword>
<reference evidence="1" key="1">
    <citation type="submission" date="2021-06" db="EMBL/GenBank/DDBJ databases">
        <authorList>
            <person name="Hodson N. C."/>
            <person name="Mongue J. A."/>
            <person name="Jaron S. K."/>
        </authorList>
    </citation>
    <scope>NUCLEOTIDE SEQUENCE</scope>
</reference>
<protein>
    <recommendedName>
        <fullName evidence="3">Myosin motor domain-containing protein</fullName>
    </recommendedName>
</protein>
<dbReference type="AlphaFoldDB" id="A0A8J2PQI5"/>
<evidence type="ECO:0000313" key="2">
    <source>
        <dbReference type="Proteomes" id="UP000708208"/>
    </source>
</evidence>
<evidence type="ECO:0008006" key="3">
    <source>
        <dbReference type="Google" id="ProtNLM"/>
    </source>
</evidence>
<gene>
    <name evidence="1" type="ORF">AFUS01_LOCUS33936</name>
</gene>
<sequence length="73" mass="8252">MRAFLAQAQLKTLKLSADFPGFLKCTDAEKLDISKQKFLQTYIGPVLVSVNPFKQLSYFGEKEIFQYQGAVSD</sequence>
<comment type="caution">
    <text evidence="1">The sequence shown here is derived from an EMBL/GenBank/DDBJ whole genome shotgun (WGS) entry which is preliminary data.</text>
</comment>
<dbReference type="OrthoDB" id="6108017at2759"/>
<organism evidence="1 2">
    <name type="scientific">Allacma fusca</name>
    <dbReference type="NCBI Taxonomy" id="39272"/>
    <lineage>
        <taxon>Eukaryota</taxon>
        <taxon>Metazoa</taxon>
        <taxon>Ecdysozoa</taxon>
        <taxon>Arthropoda</taxon>
        <taxon>Hexapoda</taxon>
        <taxon>Collembola</taxon>
        <taxon>Symphypleona</taxon>
        <taxon>Sminthuridae</taxon>
        <taxon>Allacma</taxon>
    </lineage>
</organism>